<protein>
    <submittedName>
        <fullName evidence="2">Cobalamin biosynthesis protein CobT VWA domain protein</fullName>
    </submittedName>
</protein>
<dbReference type="RefSeq" id="WP_003022712.1">
    <property type="nucleotide sequence ID" value="NZ_CACRSY010000008.1"/>
</dbReference>
<proteinExistence type="predicted"/>
<evidence type="ECO:0000313" key="2">
    <source>
        <dbReference type="EMBL" id="VYS93175.1"/>
    </source>
</evidence>
<reference evidence="2" key="1">
    <citation type="submission" date="2019-11" db="EMBL/GenBank/DDBJ databases">
        <authorList>
            <person name="Feng L."/>
        </authorList>
    </citation>
    <scope>NUCLEOTIDE SEQUENCE</scope>
    <source>
        <strain evidence="2">BhanseniiLFYP23</strain>
    </source>
</reference>
<dbReference type="Gene3D" id="3.40.50.410">
    <property type="entry name" value="von Willebrand factor, type A domain"/>
    <property type="match status" value="1"/>
</dbReference>
<dbReference type="PANTHER" id="PTHR41248">
    <property type="entry name" value="NORD PROTEIN"/>
    <property type="match status" value="1"/>
</dbReference>
<accession>A0A6N2SNE8</accession>
<feature type="domain" description="Cobalamin biosynthesis protein CobT VWA" evidence="1">
    <location>
        <begin position="383"/>
        <end position="441"/>
    </location>
</feature>
<sequence length="587" mass="68177">MEEFELENRIKNLMWTVSGDYSLEFKPDLAAFAKSKYVALYDGIKQGAFARYFNREEYSLYLVKKIYLHAMEAPLMDLAQLCIEFAVSGKIIAEREGVSNIRRRACEDILDMDFHKLTGNPAGKLKIALFREILNGKGAAEARQRHFMDMVQELSEAQDTMELIQTTDKLYNELIDPYFERNQGDLEKVLSVTLEELAEFSWEDFLEEEALESTLETYLDKVTENMTNLDTRETETKEEQEKNTEETTKRILVVDEKALEKMYSYVERNYGKTYLTEGEEKKINALVCRGIHSDCSLYFTKGILKEPVMRNYQYEYARKQRSKNLYEYHDNHRVVKNNIRLLTDMLKKTLTMREEKEETLADRGTLLPKRLWRIGRTGNVQVFKRELYEDSSSFVVDVLIDASGSQRSRQGQVAIQAYILSEALSNVGIPHRVTSFCTFWDYTVLHNFRDYDADRTENSNIFEYVTSSNNRDGLAVKAVEYDLLQREEEHKILIVLSDGKPYDVILNRPNARNPKPYHGDYAIKDTGFAVRKLRNQGVCVLGVFAGEEKDLQAEKKIFGKDFAYIRDISGFSPVVGRYLIKQLEKNT</sequence>
<gene>
    <name evidence="2" type="ORF">BHLFYP23_02131</name>
</gene>
<dbReference type="SUPFAM" id="SSF53300">
    <property type="entry name" value="vWA-like"/>
    <property type="match status" value="1"/>
</dbReference>
<name>A0A6N2SNE8_BLAHA</name>
<evidence type="ECO:0000259" key="1">
    <source>
        <dbReference type="Pfam" id="PF11775"/>
    </source>
</evidence>
<dbReference type="InterPro" id="IPR036465">
    <property type="entry name" value="vWFA_dom_sf"/>
</dbReference>
<dbReference type="InterPro" id="IPR051928">
    <property type="entry name" value="NorD/CobT"/>
</dbReference>
<dbReference type="AlphaFoldDB" id="A0A6N2SNE8"/>
<dbReference type="PANTHER" id="PTHR41248:SF1">
    <property type="entry name" value="NORD PROTEIN"/>
    <property type="match status" value="1"/>
</dbReference>
<organism evidence="2">
    <name type="scientific">Blautia hansenii</name>
    <name type="common">Ruminococcus hansenii</name>
    <dbReference type="NCBI Taxonomy" id="1322"/>
    <lineage>
        <taxon>Bacteria</taxon>
        <taxon>Bacillati</taxon>
        <taxon>Bacillota</taxon>
        <taxon>Clostridia</taxon>
        <taxon>Lachnospirales</taxon>
        <taxon>Lachnospiraceae</taxon>
        <taxon>Blautia</taxon>
    </lineage>
</organism>
<dbReference type="EMBL" id="CACRSY010000008">
    <property type="protein sequence ID" value="VYS93175.1"/>
    <property type="molecule type" value="Genomic_DNA"/>
</dbReference>
<dbReference type="Pfam" id="PF11775">
    <property type="entry name" value="CobT_C"/>
    <property type="match status" value="1"/>
</dbReference>
<dbReference type="InterPro" id="IPR025861">
    <property type="entry name" value="CobT_VWA_dom"/>
</dbReference>